<evidence type="ECO:0000256" key="1">
    <source>
        <dbReference type="SAM" id="MobiDB-lite"/>
    </source>
</evidence>
<proteinExistence type="predicted"/>
<dbReference type="EMBL" id="CP144052">
    <property type="protein sequence ID" value="WWD16422.1"/>
    <property type="molecule type" value="Genomic_DNA"/>
</dbReference>
<sequence>MSLDVSPPSPASRLSPSTTALLSLTQDITALISLSVEATASTIHDWFRSTLGVVGVGEVVPTDRRRNQTRARAESGRGMAVVVVGASEATGQSLTLHLAKSGYTVFPLVPLPSPTSPPTSAALSHLLLTWSGIQKRLRARYPNHPGAVVPVIVDPENAAEESWLNARADSREGGKKPAGIEGAALGNRFGHAGETVRAYCVENRLALVAIVCASRKPRPRGNVSELRSTPPSATTPSVTGEMIKSGADLGTKQSGANTTRKRGAKSPRSSIHDLPISSTVSLTFPPSPRNLPPSTLAMTDEQTLLSLYRTNVLDPLSIIRELSDLLSATSKSPRGRGRGRVIFVNGGSGVGITELEDDEAQGEGVRGAIKMIGAARSETAKLLREELDDVGIDVCEVVVGPMSPRIGTTGYHLRQNSEDSTDSDVGKRKMITDALQISVDHPAIASEPGLSSNKQAVLAARLNLLSRIWAVDDALLYSSVRRAIEDRYPRYRHHAGLSPLLNDIAEGVPGGGFVRYLGRWVVGRLLMPRGGA</sequence>
<dbReference type="RefSeq" id="XP_065822924.1">
    <property type="nucleotide sequence ID" value="XM_065966852.1"/>
</dbReference>
<reference evidence="2" key="2">
    <citation type="submission" date="2024-01" db="EMBL/GenBank/DDBJ databases">
        <title>Comparative genomics of Cryptococcus and Kwoniella reveals pathogenesis evolution and contrasting modes of karyotype evolution via chromosome fusion or intercentromeric recombination.</title>
        <authorList>
            <person name="Coelho M.A."/>
            <person name="David-Palma M."/>
            <person name="Shea T."/>
            <person name="Bowers K."/>
            <person name="McGinley-Smith S."/>
            <person name="Mohammad A.W."/>
            <person name="Gnirke A."/>
            <person name="Yurkov A.M."/>
            <person name="Nowrousian M."/>
            <person name="Sun S."/>
            <person name="Cuomo C.A."/>
            <person name="Heitman J."/>
        </authorList>
    </citation>
    <scope>NUCLEOTIDE SEQUENCE</scope>
    <source>
        <strain evidence="2">CBS 12478</strain>
    </source>
</reference>
<dbReference type="GeneID" id="43591391"/>
<evidence type="ECO:0000313" key="2">
    <source>
        <dbReference type="EMBL" id="WWD16422.1"/>
    </source>
</evidence>
<protein>
    <submittedName>
        <fullName evidence="2">Uncharacterized protein</fullName>
    </submittedName>
</protein>
<organism evidence="2 3">
    <name type="scientific">Kwoniella shandongensis</name>
    <dbReference type="NCBI Taxonomy" id="1734106"/>
    <lineage>
        <taxon>Eukaryota</taxon>
        <taxon>Fungi</taxon>
        <taxon>Dikarya</taxon>
        <taxon>Basidiomycota</taxon>
        <taxon>Agaricomycotina</taxon>
        <taxon>Tremellomycetes</taxon>
        <taxon>Tremellales</taxon>
        <taxon>Cryptococcaceae</taxon>
        <taxon>Kwoniella</taxon>
    </lineage>
</organism>
<accession>A0AAJ8MV18</accession>
<feature type="region of interest" description="Disordered" evidence="1">
    <location>
        <begin position="218"/>
        <end position="292"/>
    </location>
</feature>
<reference evidence="2" key="1">
    <citation type="submission" date="2017-08" db="EMBL/GenBank/DDBJ databases">
        <authorList>
            <person name="Cuomo C."/>
            <person name="Billmyre B."/>
            <person name="Heitman J."/>
        </authorList>
    </citation>
    <scope>NUCLEOTIDE SEQUENCE</scope>
    <source>
        <strain evidence="2">CBS 12478</strain>
    </source>
</reference>
<evidence type="ECO:0000313" key="3">
    <source>
        <dbReference type="Proteomes" id="UP000322225"/>
    </source>
</evidence>
<dbReference type="Proteomes" id="UP000322225">
    <property type="component" value="Chromosome 2"/>
</dbReference>
<feature type="compositionally biased region" description="Low complexity" evidence="1">
    <location>
        <begin position="228"/>
        <end position="237"/>
    </location>
</feature>
<keyword evidence="3" id="KW-1185">Reference proteome</keyword>
<name>A0AAJ8MV18_9TREE</name>
<gene>
    <name evidence="2" type="ORF">CI109_100848</name>
</gene>
<dbReference type="KEGG" id="ksn:43591391"/>
<dbReference type="AlphaFoldDB" id="A0AAJ8MV18"/>